<name>A0ACC2RKM0_9FUNG</name>
<comment type="caution">
    <text evidence="1">The sequence shown here is derived from an EMBL/GenBank/DDBJ whole genome shotgun (WGS) entry which is preliminary data.</text>
</comment>
<proteinExistence type="predicted"/>
<keyword evidence="1" id="KW-0012">Acyltransferase</keyword>
<organism evidence="1 2">
    <name type="scientific">Entomophthora muscae</name>
    <dbReference type="NCBI Taxonomy" id="34485"/>
    <lineage>
        <taxon>Eukaryota</taxon>
        <taxon>Fungi</taxon>
        <taxon>Fungi incertae sedis</taxon>
        <taxon>Zoopagomycota</taxon>
        <taxon>Entomophthoromycotina</taxon>
        <taxon>Entomophthoromycetes</taxon>
        <taxon>Entomophthorales</taxon>
        <taxon>Entomophthoraceae</taxon>
        <taxon>Entomophthora</taxon>
    </lineage>
</organism>
<evidence type="ECO:0000313" key="2">
    <source>
        <dbReference type="Proteomes" id="UP001165960"/>
    </source>
</evidence>
<keyword evidence="2" id="KW-1185">Reference proteome</keyword>
<keyword evidence="1" id="KW-0808">Transferase</keyword>
<protein>
    <submittedName>
        <fullName evidence="1">Glycerol-3-phosphate/dihydroxyacetone phosphate acyltransferase</fullName>
        <ecNumber evidence="1">2.3.1.-</ecNumber>
    </submittedName>
</protein>
<evidence type="ECO:0000313" key="1">
    <source>
        <dbReference type="EMBL" id="KAJ9050626.1"/>
    </source>
</evidence>
<dbReference type="EC" id="2.3.1.-" evidence="1"/>
<reference evidence="1" key="1">
    <citation type="submission" date="2022-04" db="EMBL/GenBank/DDBJ databases">
        <title>Genome of the entomopathogenic fungus Entomophthora muscae.</title>
        <authorList>
            <person name="Elya C."/>
            <person name="Lovett B.R."/>
            <person name="Lee E."/>
            <person name="Macias A.M."/>
            <person name="Hajek A.E."/>
            <person name="De Bivort B.L."/>
            <person name="Kasson M.T."/>
            <person name="De Fine Licht H.H."/>
            <person name="Stajich J.E."/>
        </authorList>
    </citation>
    <scope>NUCLEOTIDE SEQUENCE</scope>
    <source>
        <strain evidence="1">Berkeley</strain>
    </source>
</reference>
<dbReference type="Proteomes" id="UP001165960">
    <property type="component" value="Unassembled WGS sequence"/>
</dbReference>
<sequence>MTIEWEYLMIDLTNGILSGIIDIFFRDIEARGSHHIPESGPVFFVGAPHANQFLDPIVLNRHAGRRISYLIAKKSYDRPFIGHLSKFAGSIPVARAQDNAVKGVGALKLADQDAEPLMISGVGTKFTEQVKSGTLLSLAKTKVTAEVVEVISDTLLLIKKPITDEESLEALSSGEWSWIHVYSSS</sequence>
<dbReference type="EMBL" id="QTSX02007146">
    <property type="protein sequence ID" value="KAJ9050626.1"/>
    <property type="molecule type" value="Genomic_DNA"/>
</dbReference>
<accession>A0ACC2RKM0</accession>
<gene>
    <name evidence="1" type="primary">SCT1_1</name>
    <name evidence="1" type="ORF">DSO57_1012828</name>
</gene>